<dbReference type="InterPro" id="IPR059000">
    <property type="entry name" value="ATPase_P-type_domA"/>
</dbReference>
<dbReference type="Gene3D" id="2.70.150.10">
    <property type="entry name" value="Calcium-transporting ATPase, cytoplasmic transduction domain A"/>
    <property type="match status" value="1"/>
</dbReference>
<evidence type="ECO:0000313" key="11">
    <source>
        <dbReference type="Proteomes" id="UP000178106"/>
    </source>
</evidence>
<feature type="transmembrane region" description="Helical" evidence="8">
    <location>
        <begin position="292"/>
        <end position="314"/>
    </location>
</feature>
<comment type="caution">
    <text evidence="10">The sequence shown here is derived from an EMBL/GenBank/DDBJ whole genome shotgun (WGS) entry which is preliminary data.</text>
</comment>
<proteinExistence type="predicted"/>
<dbReference type="InterPro" id="IPR044492">
    <property type="entry name" value="P_typ_ATPase_HD_dom"/>
</dbReference>
<dbReference type="NCBIfam" id="TIGR01494">
    <property type="entry name" value="ATPase_P-type"/>
    <property type="match status" value="3"/>
</dbReference>
<evidence type="ECO:0000256" key="2">
    <source>
        <dbReference type="ARBA" id="ARBA00022692"/>
    </source>
</evidence>
<dbReference type="Gene3D" id="1.20.1110.10">
    <property type="entry name" value="Calcium-transporting ATPase, transmembrane domain"/>
    <property type="match status" value="1"/>
</dbReference>
<evidence type="ECO:0000313" key="10">
    <source>
        <dbReference type="EMBL" id="OGZ17234.1"/>
    </source>
</evidence>
<keyword evidence="5" id="KW-1278">Translocase</keyword>
<dbReference type="PRINTS" id="PR00119">
    <property type="entry name" value="CATATPASE"/>
</dbReference>
<dbReference type="InterPro" id="IPR023298">
    <property type="entry name" value="ATPase_P-typ_TM_dom_sf"/>
</dbReference>
<dbReference type="SUPFAM" id="SSF81665">
    <property type="entry name" value="Calcium ATPase, transmembrane domain M"/>
    <property type="match status" value="1"/>
</dbReference>
<name>A0A1G2DU95_9BACT</name>
<dbReference type="GO" id="GO:0016887">
    <property type="term" value="F:ATP hydrolysis activity"/>
    <property type="evidence" value="ECO:0007669"/>
    <property type="project" value="InterPro"/>
</dbReference>
<feature type="transmembrane region" description="Helical" evidence="8">
    <location>
        <begin position="99"/>
        <end position="117"/>
    </location>
</feature>
<dbReference type="SFLD" id="SFLDS00003">
    <property type="entry name" value="Haloacid_Dehalogenase"/>
    <property type="match status" value="1"/>
</dbReference>
<feature type="transmembrane region" description="Helical" evidence="8">
    <location>
        <begin position="760"/>
        <end position="780"/>
    </location>
</feature>
<keyword evidence="3" id="KW-0547">Nucleotide-binding</keyword>
<dbReference type="Pfam" id="PF00689">
    <property type="entry name" value="Cation_ATPase_C"/>
    <property type="match status" value="1"/>
</dbReference>
<dbReference type="PANTHER" id="PTHR42861">
    <property type="entry name" value="CALCIUM-TRANSPORTING ATPASE"/>
    <property type="match status" value="1"/>
</dbReference>
<evidence type="ECO:0000259" key="9">
    <source>
        <dbReference type="SMART" id="SM00831"/>
    </source>
</evidence>
<dbReference type="Pfam" id="PF00690">
    <property type="entry name" value="Cation_ATPase_N"/>
    <property type="match status" value="1"/>
</dbReference>
<dbReference type="EMBL" id="MHLU01000145">
    <property type="protein sequence ID" value="OGZ17234.1"/>
    <property type="molecule type" value="Genomic_DNA"/>
</dbReference>
<comment type="subcellular location">
    <subcellularLocation>
        <location evidence="1">Membrane</location>
        <topology evidence="1">Multi-pass membrane protein</topology>
    </subcellularLocation>
</comment>
<dbReference type="InterPro" id="IPR008250">
    <property type="entry name" value="ATPase_P-typ_transduc_dom_A_sf"/>
</dbReference>
<dbReference type="InterPro" id="IPR023299">
    <property type="entry name" value="ATPase_P-typ_cyto_dom_N"/>
</dbReference>
<gene>
    <name evidence="10" type="ORF">A2494_00200</name>
</gene>
<dbReference type="Pfam" id="PF00122">
    <property type="entry name" value="E1-E2_ATPase"/>
    <property type="match status" value="1"/>
</dbReference>
<keyword evidence="4" id="KW-0067">ATP-binding</keyword>
<dbReference type="Proteomes" id="UP000178106">
    <property type="component" value="Unassembled WGS sequence"/>
</dbReference>
<reference evidence="10 11" key="1">
    <citation type="journal article" date="2016" name="Nat. Commun.">
        <title>Thousands of microbial genomes shed light on interconnected biogeochemical processes in an aquifer system.</title>
        <authorList>
            <person name="Anantharaman K."/>
            <person name="Brown C.T."/>
            <person name="Hug L.A."/>
            <person name="Sharon I."/>
            <person name="Castelle C.J."/>
            <person name="Probst A.J."/>
            <person name="Thomas B.C."/>
            <person name="Singh A."/>
            <person name="Wilkins M.J."/>
            <person name="Karaoz U."/>
            <person name="Brodie E.L."/>
            <person name="Williams K.H."/>
            <person name="Hubbard S.S."/>
            <person name="Banfield J.F."/>
        </authorList>
    </citation>
    <scope>NUCLEOTIDE SEQUENCE [LARGE SCALE GENOMIC DNA]</scope>
</reference>
<dbReference type="SFLD" id="SFLDF00027">
    <property type="entry name" value="p-type_atpase"/>
    <property type="match status" value="1"/>
</dbReference>
<dbReference type="SFLD" id="SFLDG00002">
    <property type="entry name" value="C1.7:_P-type_atpase_like"/>
    <property type="match status" value="1"/>
</dbReference>
<feature type="transmembrane region" description="Helical" evidence="8">
    <location>
        <begin position="792"/>
        <end position="811"/>
    </location>
</feature>
<sequence>MIRALFSLDCYNGLMKTIQFHDIAIHTKEEAIALLSSATAGLSSSVVTTRILDVGRNEVLGKEVGWQQILLRQFKSAFIYLLLVATLISFFLGERLDAFFILLFLVVNAALGFFQEYRAENALQSLKNFVDRKTRVRRDNKIVSVSVSQVVPGDIVILDAGDMIPADGYFLRAESVTVDESPMTGETEPVAKTAGPLQEAPADFYGATNIGFSRTTLLSGDAELLIFATGKNTEVGAIAKSMQEAESPSAFEEGIGKFSRFILKLVFATLPIIFVLNFIIHKDTFEFAEFLLFSIALTVSVIPEALPLVTTLSLSRGALELAKRHVVPRRLSAIEDLGSINILATDKTGTITENKLSVSSIWGEETDVLHYALMGPLSDIHANEAQNSVFDKALLHYVSPTLTSTLKGIKRIDALPFDPIRRRSTILVEQDGKAFLMMRGAPEVVFAATKKKMTVAAKAWAEEQGRNGSRTLAIAYKEVIYGVHKTIEEKDESGFMMVGMIAFADPLKPSTKQAVLHANKLGVRVKIITGDSREVAGWVGYQAGIIMSQDDVITGEELEKLSPEAKLVAVEKYHVFARTMPLQKYEIIQLLQKNNLVGFLGEGFNDAPALKLAHVGLAVENASDIAQDASDVVLLNPSLEVIIDGIKEGRKIFANSMKYLRATLASNFGNFFALAFASLFIPYLPMLPIQILLLNLLSDFPMISIATDNVDDEELQSPKGYQVAELTSIAIVLGVVSTIFDFSFFGYFVQFDDPAVLQTMWFIGSILTELILLFSIRTALPFWKAKRPANIVMWLTGAAALFTLTIAYLPLGEEVFGFVYPEMKYMSVAIGLVALYFVSTEAIKLLFYRFWRAKDSRYAGLSR</sequence>
<keyword evidence="7 8" id="KW-0472">Membrane</keyword>
<dbReference type="AlphaFoldDB" id="A0A1G2DU95"/>
<dbReference type="InterPro" id="IPR023214">
    <property type="entry name" value="HAD_sf"/>
</dbReference>
<dbReference type="InterPro" id="IPR001757">
    <property type="entry name" value="P_typ_ATPase"/>
</dbReference>
<dbReference type="InterPro" id="IPR036412">
    <property type="entry name" value="HAD-like_sf"/>
</dbReference>
<dbReference type="InterPro" id="IPR018303">
    <property type="entry name" value="ATPase_P-typ_P_site"/>
</dbReference>
<evidence type="ECO:0000256" key="4">
    <source>
        <dbReference type="ARBA" id="ARBA00022840"/>
    </source>
</evidence>
<evidence type="ECO:0000256" key="6">
    <source>
        <dbReference type="ARBA" id="ARBA00022989"/>
    </source>
</evidence>
<dbReference type="InterPro" id="IPR006068">
    <property type="entry name" value="ATPase_P-typ_cation-transptr_C"/>
</dbReference>
<dbReference type="GO" id="GO:0016020">
    <property type="term" value="C:membrane"/>
    <property type="evidence" value="ECO:0007669"/>
    <property type="project" value="UniProtKB-SubCell"/>
</dbReference>
<feature type="transmembrane region" description="Helical" evidence="8">
    <location>
        <begin position="823"/>
        <end position="847"/>
    </location>
</feature>
<feature type="transmembrane region" description="Helical" evidence="8">
    <location>
        <begin position="77"/>
        <end position="93"/>
    </location>
</feature>
<dbReference type="SMART" id="SM00831">
    <property type="entry name" value="Cation_ATPase_N"/>
    <property type="match status" value="1"/>
</dbReference>
<dbReference type="Gene3D" id="3.40.50.1000">
    <property type="entry name" value="HAD superfamily/HAD-like"/>
    <property type="match status" value="1"/>
</dbReference>
<protein>
    <recommendedName>
        <fullName evidence="9">Cation-transporting P-type ATPase N-terminal domain-containing protein</fullName>
    </recommendedName>
</protein>
<dbReference type="PROSITE" id="PS00154">
    <property type="entry name" value="ATPASE_E1_E2"/>
    <property type="match status" value="1"/>
</dbReference>
<keyword evidence="6 8" id="KW-1133">Transmembrane helix</keyword>
<accession>A0A1G2DU95</accession>
<dbReference type="InterPro" id="IPR004014">
    <property type="entry name" value="ATPase_P-typ_cation-transptr_N"/>
</dbReference>
<dbReference type="Pfam" id="PF00702">
    <property type="entry name" value="Hydrolase"/>
    <property type="match status" value="1"/>
</dbReference>
<dbReference type="SUPFAM" id="SSF56784">
    <property type="entry name" value="HAD-like"/>
    <property type="match status" value="1"/>
</dbReference>
<evidence type="ECO:0000256" key="5">
    <source>
        <dbReference type="ARBA" id="ARBA00022967"/>
    </source>
</evidence>
<keyword evidence="2 8" id="KW-0812">Transmembrane</keyword>
<dbReference type="GO" id="GO:0005524">
    <property type="term" value="F:ATP binding"/>
    <property type="evidence" value="ECO:0007669"/>
    <property type="project" value="UniProtKB-KW"/>
</dbReference>
<dbReference type="PRINTS" id="PR00120">
    <property type="entry name" value="HATPASE"/>
</dbReference>
<evidence type="ECO:0000256" key="1">
    <source>
        <dbReference type="ARBA" id="ARBA00004141"/>
    </source>
</evidence>
<organism evidence="10 11">
    <name type="scientific">Candidatus Lloydbacteria bacterium RIFOXYC12_FULL_46_25</name>
    <dbReference type="NCBI Taxonomy" id="1798670"/>
    <lineage>
        <taxon>Bacteria</taxon>
        <taxon>Candidatus Lloydiibacteriota</taxon>
    </lineage>
</organism>
<evidence type="ECO:0000256" key="8">
    <source>
        <dbReference type="SAM" id="Phobius"/>
    </source>
</evidence>
<evidence type="ECO:0000256" key="3">
    <source>
        <dbReference type="ARBA" id="ARBA00022741"/>
    </source>
</evidence>
<evidence type="ECO:0000256" key="7">
    <source>
        <dbReference type="ARBA" id="ARBA00023136"/>
    </source>
</evidence>
<feature type="transmembrane region" description="Helical" evidence="8">
    <location>
        <begin position="261"/>
        <end position="280"/>
    </location>
</feature>
<dbReference type="SUPFAM" id="SSF81653">
    <property type="entry name" value="Calcium ATPase, transduction domain A"/>
    <property type="match status" value="1"/>
</dbReference>
<feature type="domain" description="Cation-transporting P-type ATPase N-terminal" evidence="9">
    <location>
        <begin position="19"/>
        <end position="94"/>
    </location>
</feature>
<dbReference type="Gene3D" id="3.40.1110.10">
    <property type="entry name" value="Calcium-transporting ATPase, cytoplasmic domain N"/>
    <property type="match status" value="1"/>
</dbReference>